<dbReference type="OMA" id="ETENPPW"/>
<dbReference type="InterPro" id="IPR003591">
    <property type="entry name" value="Leu-rich_rpt_typical-subtyp"/>
</dbReference>
<reference evidence="15" key="2">
    <citation type="submission" date="2015-03" db="UniProtKB">
        <authorList>
            <consortium name="EnsemblPlants"/>
        </authorList>
    </citation>
    <scope>IDENTIFICATION</scope>
</reference>
<evidence type="ECO:0000256" key="11">
    <source>
        <dbReference type="ARBA" id="ARBA00023170"/>
    </source>
</evidence>
<dbReference type="HOGENOM" id="CLU_000288_18_3_1"/>
<evidence type="ECO:0000313" key="16">
    <source>
        <dbReference type="Proteomes" id="UP000032141"/>
    </source>
</evidence>
<evidence type="ECO:0000256" key="6">
    <source>
        <dbReference type="ARBA" id="ARBA00022692"/>
    </source>
</evidence>
<dbReference type="Pfam" id="PF00560">
    <property type="entry name" value="LRR_1"/>
    <property type="match status" value="9"/>
</dbReference>
<dbReference type="PANTHER" id="PTHR48062:SF7">
    <property type="entry name" value="RECEPTOR-LIKE PROTEIN 15"/>
    <property type="match status" value="1"/>
</dbReference>
<evidence type="ECO:0000256" key="3">
    <source>
        <dbReference type="ARBA" id="ARBA00022475"/>
    </source>
</evidence>
<dbReference type="PRINTS" id="PR00019">
    <property type="entry name" value="LEURICHRPT"/>
</dbReference>
<evidence type="ECO:0000256" key="7">
    <source>
        <dbReference type="ARBA" id="ARBA00022729"/>
    </source>
</evidence>
<keyword evidence="12" id="KW-0325">Glycoprotein</keyword>
<keyword evidence="7 14" id="KW-0732">Signal</keyword>
<dbReference type="Gene3D" id="3.80.10.10">
    <property type="entry name" value="Ribonuclease Inhibitor"/>
    <property type="match status" value="3"/>
</dbReference>
<proteinExistence type="inferred from homology"/>
<keyword evidence="3" id="KW-1003">Cell membrane</keyword>
<evidence type="ECO:0000256" key="2">
    <source>
        <dbReference type="ARBA" id="ARBA00009592"/>
    </source>
</evidence>
<dbReference type="AlphaFoldDB" id="A0A0D3AQG4"/>
<dbReference type="InterPro" id="IPR032675">
    <property type="entry name" value="LRR_dom_sf"/>
</dbReference>
<dbReference type="GO" id="GO:0005886">
    <property type="term" value="C:plasma membrane"/>
    <property type="evidence" value="ECO:0007669"/>
    <property type="project" value="UniProtKB-SubCell"/>
</dbReference>
<dbReference type="FunFam" id="3.80.10.10:FF:000383">
    <property type="entry name" value="Leucine-rich repeat receptor protein kinase EMS1"/>
    <property type="match status" value="1"/>
</dbReference>
<organism evidence="15 16">
    <name type="scientific">Brassica oleracea var. oleracea</name>
    <dbReference type="NCBI Taxonomy" id="109376"/>
    <lineage>
        <taxon>Eukaryota</taxon>
        <taxon>Viridiplantae</taxon>
        <taxon>Streptophyta</taxon>
        <taxon>Embryophyta</taxon>
        <taxon>Tracheophyta</taxon>
        <taxon>Spermatophyta</taxon>
        <taxon>Magnoliopsida</taxon>
        <taxon>eudicotyledons</taxon>
        <taxon>Gunneridae</taxon>
        <taxon>Pentapetalae</taxon>
        <taxon>rosids</taxon>
        <taxon>malvids</taxon>
        <taxon>Brassicales</taxon>
        <taxon>Brassicaceae</taxon>
        <taxon>Brassiceae</taxon>
        <taxon>Brassica</taxon>
    </lineage>
</organism>
<evidence type="ECO:0000256" key="12">
    <source>
        <dbReference type="ARBA" id="ARBA00023180"/>
    </source>
</evidence>
<feature type="signal peptide" evidence="14">
    <location>
        <begin position="1"/>
        <end position="21"/>
    </location>
</feature>
<dbReference type="SUPFAM" id="SSF52058">
    <property type="entry name" value="L domain-like"/>
    <property type="match status" value="3"/>
</dbReference>
<evidence type="ECO:0000256" key="5">
    <source>
        <dbReference type="ARBA" id="ARBA00022614"/>
    </source>
</evidence>
<evidence type="ECO:0000256" key="4">
    <source>
        <dbReference type="ARBA" id="ARBA00022553"/>
    </source>
</evidence>
<evidence type="ECO:0000256" key="13">
    <source>
        <dbReference type="SAM" id="Phobius"/>
    </source>
</evidence>
<dbReference type="SMART" id="SM00369">
    <property type="entry name" value="LRR_TYP"/>
    <property type="match status" value="10"/>
</dbReference>
<evidence type="ECO:0000256" key="8">
    <source>
        <dbReference type="ARBA" id="ARBA00022737"/>
    </source>
</evidence>
<dbReference type="SMART" id="SM00365">
    <property type="entry name" value="LRR_SD22"/>
    <property type="match status" value="6"/>
</dbReference>
<evidence type="ECO:0000256" key="14">
    <source>
        <dbReference type="SAM" id="SignalP"/>
    </source>
</evidence>
<dbReference type="InterPro" id="IPR001611">
    <property type="entry name" value="Leu-rich_rpt"/>
</dbReference>
<dbReference type="PANTHER" id="PTHR48062">
    <property type="entry name" value="RECEPTOR-LIKE PROTEIN 14"/>
    <property type="match status" value="1"/>
</dbReference>
<dbReference type="Gramene" id="Bo2g081000.1">
    <property type="protein sequence ID" value="Bo2g081000.1"/>
    <property type="gene ID" value="Bo2g081000"/>
</dbReference>
<evidence type="ECO:0000256" key="9">
    <source>
        <dbReference type="ARBA" id="ARBA00022989"/>
    </source>
</evidence>
<dbReference type="eggNOG" id="KOG0619">
    <property type="taxonomic scope" value="Eukaryota"/>
</dbReference>
<keyword evidence="4" id="KW-0597">Phosphoprotein</keyword>
<evidence type="ECO:0008006" key="17">
    <source>
        <dbReference type="Google" id="ProtNLM"/>
    </source>
</evidence>
<protein>
    <recommendedName>
        <fullName evidence="17">Leucine-rich repeat-containing N-terminal plant-type domain-containing protein</fullName>
    </recommendedName>
</protein>
<dbReference type="FunFam" id="3.80.10.10:FF:000095">
    <property type="entry name" value="LRR receptor-like serine/threonine-protein kinase GSO1"/>
    <property type="match status" value="1"/>
</dbReference>
<dbReference type="FunFam" id="3.80.10.10:FF:000213">
    <property type="entry name" value="Tyrosine-sulfated glycopeptide receptor 1"/>
    <property type="match status" value="1"/>
</dbReference>
<dbReference type="STRING" id="109376.A0A0D3AQG4"/>
<dbReference type="Proteomes" id="UP000032141">
    <property type="component" value="Chromosome C2"/>
</dbReference>
<keyword evidence="8" id="KW-0677">Repeat</keyword>
<comment type="similarity">
    <text evidence="2">Belongs to the RLP family.</text>
</comment>
<feature type="transmembrane region" description="Helical" evidence="13">
    <location>
        <begin position="887"/>
        <end position="908"/>
    </location>
</feature>
<accession>A0A0D3AQG4</accession>
<dbReference type="InterPro" id="IPR051502">
    <property type="entry name" value="RLP_Defense_Trigger"/>
</dbReference>
<keyword evidence="5" id="KW-0433">Leucine-rich repeat</keyword>
<evidence type="ECO:0000256" key="1">
    <source>
        <dbReference type="ARBA" id="ARBA00004251"/>
    </source>
</evidence>
<sequence length="932" mass="104439">MCLSQNLKWVILMLLMGQLHGYKSCTEKERNALLELKKYLISVSIEEESNSVRPTWSIDTKSDCCLWEGLKCSGTSRRVTEIAFGGLKLKENSLLNLSLLHPFEDVRSLNLSGEALNKFNGLFDDVEGYNSLRKLRNLKILDLSSNKFNNSIFPFLNAATTLTNLFLRSNNMGGSLPVKEFRDLTNLELLDLSRNRFNGSIPLQGICELRNMQELDLSHNKLVGQFPLCLTHLSALRVLDLSSNQLTGKLPPSLGSLKSLEYLSLFDNDFEGFFSLGSLTNISNLRVLKLCSKPNSLQVVSDSSWKPKFQLDVIALRSCNLDKVPQFLLRQKELRHVDLSDNNISGKFPSWLLENNTKLKVLLLQNNSFTSLQLPKSPHHLLFMDVSVNKFNHLLPENIGWILPHLRYMNISNNGFQGTLPSSLGNMKNTEYMDLSRNSFRGELPRSFLNGCDSMAILKLSHNKLSGEIFHEPPIFTNILGLFMDNNLFTGKIGQGLQSLRNLSLLDISNNNLSGVVPSWIGELPSLTALLIANNLLDGNIPTSLFNNSNLQLLDLSTNSLSGNIPPQHNSKNGVVLLLQDNHLSGEMSDTQLANVEILDLRNNRLSGSIPEFIKTQNISVLLLRGNNLTGRIPHQLCGLINIQLLDLSKNRLNGSIPSCLSNTSFVTGKKCTSYDYDFGISFPSDVFDGFYLQQDISSTNDSSRYFKSLLMLDPFSVDYKASTQTKIEFATKYRYDSYMGKNLKLLYGLDLSENELTGEIPAEFGELMELRAFNLSHNNLSGAIPESFSGMKNVESLDISFNRLQGRIPPKLTQLSTLSVFKVSYNNLSGAIPQGRQFNTFDTQSFVGNNLLCGQPTSRSCNSGTFQEPDSRVEEDDESAIDMESFYLSFAAAYVTILVGIFASLSFDSFWSRFWFDMVDAFINKVKKLLL</sequence>
<dbReference type="Pfam" id="PF13855">
    <property type="entry name" value="LRR_8"/>
    <property type="match status" value="3"/>
</dbReference>
<feature type="chain" id="PRO_5002268490" description="Leucine-rich repeat-containing N-terminal plant-type domain-containing protein" evidence="14">
    <location>
        <begin position="22"/>
        <end position="932"/>
    </location>
</feature>
<dbReference type="FunFam" id="3.80.10.10:FF:000041">
    <property type="entry name" value="LRR receptor-like serine/threonine-protein kinase ERECTA"/>
    <property type="match status" value="1"/>
</dbReference>
<keyword evidence="6 13" id="KW-0812">Transmembrane</keyword>
<keyword evidence="16" id="KW-1185">Reference proteome</keyword>
<reference evidence="15 16" key="1">
    <citation type="journal article" date="2014" name="Genome Biol.">
        <title>Transcriptome and methylome profiling reveals relics of genome dominance in the mesopolyploid Brassica oleracea.</title>
        <authorList>
            <person name="Parkin I.A."/>
            <person name="Koh C."/>
            <person name="Tang H."/>
            <person name="Robinson S.J."/>
            <person name="Kagale S."/>
            <person name="Clarke W.E."/>
            <person name="Town C.D."/>
            <person name="Nixon J."/>
            <person name="Krishnakumar V."/>
            <person name="Bidwell S.L."/>
            <person name="Denoeud F."/>
            <person name="Belcram H."/>
            <person name="Links M.G."/>
            <person name="Just J."/>
            <person name="Clarke C."/>
            <person name="Bender T."/>
            <person name="Huebert T."/>
            <person name="Mason A.S."/>
            <person name="Pires J.C."/>
            <person name="Barker G."/>
            <person name="Moore J."/>
            <person name="Walley P.G."/>
            <person name="Manoli S."/>
            <person name="Batley J."/>
            <person name="Edwards D."/>
            <person name="Nelson M.N."/>
            <person name="Wang X."/>
            <person name="Paterson A.H."/>
            <person name="King G."/>
            <person name="Bancroft I."/>
            <person name="Chalhoub B."/>
            <person name="Sharpe A.G."/>
        </authorList>
    </citation>
    <scope>NUCLEOTIDE SEQUENCE</scope>
    <source>
        <strain evidence="15 16">cv. TO1000</strain>
    </source>
</reference>
<keyword evidence="11" id="KW-0675">Receptor</keyword>
<dbReference type="EnsemblPlants" id="Bo2g081000.1">
    <property type="protein sequence ID" value="Bo2g081000.1"/>
    <property type="gene ID" value="Bo2g081000"/>
</dbReference>
<keyword evidence="10 13" id="KW-0472">Membrane</keyword>
<keyword evidence="9 13" id="KW-1133">Transmembrane helix</keyword>
<comment type="subcellular location">
    <subcellularLocation>
        <location evidence="1">Cell membrane</location>
        <topology evidence="1">Single-pass type I membrane protein</topology>
    </subcellularLocation>
</comment>
<evidence type="ECO:0000313" key="15">
    <source>
        <dbReference type="EnsemblPlants" id="Bo2g081000.1"/>
    </source>
</evidence>
<evidence type="ECO:0000256" key="10">
    <source>
        <dbReference type="ARBA" id="ARBA00023136"/>
    </source>
</evidence>
<name>A0A0D3AQG4_BRAOL</name>